<dbReference type="OrthoDB" id="9803735at2"/>
<keyword evidence="9" id="KW-1185">Reference proteome</keyword>
<sequence>MELLHLTYFKHVAENLSYTLAAQELYVSQPALSMTIKKLEKELNTKLFVKNGRNISLTKNGHVLYQSVNKIFDELQRVERIISANEDVKQKTVHFASSHSRLMPSTTLNQYIESNPDNKFNLEITTNKTIMSKLISHSITFALNSIKLSHPLIHSEKIINEDIVLTYPKEFDNNLNTDILYDPLIFKSFLFSAHNQEYNKMIKDFLDYKNIKIHNANYVDDYFVFSLLKNRSYFSYIPASICKELNLPYIKHPSFIISSAIYLSTLKSVELNQADLNMYRYIKEELLKYQSSFIIEK</sequence>
<keyword evidence="2" id="KW-0805">Transcription regulation</keyword>
<dbReference type="AlphaFoldDB" id="A0A380FUW7"/>
<protein>
    <submittedName>
        <fullName evidence="6">LysR family HTH-type transcriptional regulator</fullName>
    </submittedName>
    <submittedName>
        <fullName evidence="7">LysR family transcriptional regulator</fullName>
    </submittedName>
</protein>
<dbReference type="Gene3D" id="1.10.10.10">
    <property type="entry name" value="Winged helix-like DNA-binding domain superfamily/Winged helix DNA-binding domain"/>
    <property type="match status" value="1"/>
</dbReference>
<reference evidence="6 8" key="1">
    <citation type="submission" date="2018-06" db="EMBL/GenBank/DDBJ databases">
        <authorList>
            <consortium name="Pathogen Informatics"/>
            <person name="Doyle S."/>
        </authorList>
    </citation>
    <scope>NUCLEOTIDE SEQUENCE [LARGE SCALE GENOMIC DNA]</scope>
    <source>
        <strain evidence="6 8">NCTC13830</strain>
    </source>
</reference>
<proteinExistence type="inferred from homology"/>
<dbReference type="FunFam" id="1.10.10.10:FF:000001">
    <property type="entry name" value="LysR family transcriptional regulator"/>
    <property type="match status" value="1"/>
</dbReference>
<dbReference type="PANTHER" id="PTHR30126">
    <property type="entry name" value="HTH-TYPE TRANSCRIPTIONAL REGULATOR"/>
    <property type="match status" value="1"/>
</dbReference>
<dbReference type="PRINTS" id="PR00039">
    <property type="entry name" value="HTHLYSR"/>
</dbReference>
<dbReference type="RefSeq" id="WP_103297816.1">
    <property type="nucleotide sequence ID" value="NZ_PPQT01000034.1"/>
</dbReference>
<dbReference type="Proteomes" id="UP000254047">
    <property type="component" value="Unassembled WGS sequence"/>
</dbReference>
<gene>
    <name evidence="6" type="primary">cynR_1</name>
    <name evidence="7" type="ORF">BJR09_07500</name>
    <name evidence="6" type="ORF">NCTC13830_00190</name>
</gene>
<evidence type="ECO:0000256" key="4">
    <source>
        <dbReference type="ARBA" id="ARBA00023163"/>
    </source>
</evidence>
<feature type="domain" description="HTH lysR-type" evidence="5">
    <location>
        <begin position="1"/>
        <end position="58"/>
    </location>
</feature>
<dbReference type="GO" id="GO:0003677">
    <property type="term" value="F:DNA binding"/>
    <property type="evidence" value="ECO:0007669"/>
    <property type="project" value="UniProtKB-KW"/>
</dbReference>
<dbReference type="SUPFAM" id="SSF53850">
    <property type="entry name" value="Periplasmic binding protein-like II"/>
    <property type="match status" value="1"/>
</dbReference>
<comment type="similarity">
    <text evidence="1">Belongs to the LysR transcriptional regulatory family.</text>
</comment>
<evidence type="ECO:0000313" key="9">
    <source>
        <dbReference type="Proteomes" id="UP000297598"/>
    </source>
</evidence>
<dbReference type="PROSITE" id="PS50931">
    <property type="entry name" value="HTH_LYSR"/>
    <property type="match status" value="1"/>
</dbReference>
<evidence type="ECO:0000259" key="5">
    <source>
        <dbReference type="PROSITE" id="PS50931"/>
    </source>
</evidence>
<evidence type="ECO:0000256" key="1">
    <source>
        <dbReference type="ARBA" id="ARBA00009437"/>
    </source>
</evidence>
<dbReference type="Proteomes" id="UP000297598">
    <property type="component" value="Unassembled WGS sequence"/>
</dbReference>
<dbReference type="InterPro" id="IPR000847">
    <property type="entry name" value="LysR_HTH_N"/>
</dbReference>
<accession>A0A380FUW7</accession>
<evidence type="ECO:0000313" key="6">
    <source>
        <dbReference type="EMBL" id="SUM42669.1"/>
    </source>
</evidence>
<organism evidence="6 8">
    <name type="scientific">Staphylococcus petrasii</name>
    <dbReference type="NCBI Taxonomy" id="1276936"/>
    <lineage>
        <taxon>Bacteria</taxon>
        <taxon>Bacillati</taxon>
        <taxon>Bacillota</taxon>
        <taxon>Bacilli</taxon>
        <taxon>Bacillales</taxon>
        <taxon>Staphylococcaceae</taxon>
        <taxon>Staphylococcus</taxon>
    </lineage>
</organism>
<keyword evidence="4" id="KW-0804">Transcription</keyword>
<evidence type="ECO:0000313" key="8">
    <source>
        <dbReference type="Proteomes" id="UP000254047"/>
    </source>
</evidence>
<dbReference type="SUPFAM" id="SSF46785">
    <property type="entry name" value="Winged helix' DNA-binding domain"/>
    <property type="match status" value="1"/>
</dbReference>
<dbReference type="EMBL" id="UHDO01000001">
    <property type="protein sequence ID" value="SUM42669.1"/>
    <property type="molecule type" value="Genomic_DNA"/>
</dbReference>
<reference evidence="7 9" key="2">
    <citation type="submission" date="2019-04" db="EMBL/GenBank/DDBJ databases">
        <title>Genomic characterization of Staphylococcus petrasii strains.</title>
        <authorList>
            <person name="Vrbovska V."/>
            <person name="Kovarovic V."/>
            <person name="Maslanova I."/>
            <person name="Indrakova A."/>
            <person name="Petras P."/>
            <person name="Sedo O."/>
            <person name="Svec P."/>
            <person name="Fisarova L."/>
            <person name="Sedlacek I."/>
            <person name="Doskar J."/>
            <person name="Pantucek R."/>
        </authorList>
    </citation>
    <scope>NUCLEOTIDE SEQUENCE [LARGE SCALE GENOMIC DNA]</scope>
    <source>
        <strain evidence="7 9">P5404</strain>
    </source>
</reference>
<dbReference type="Pfam" id="PF00126">
    <property type="entry name" value="HTH_1"/>
    <property type="match status" value="1"/>
</dbReference>
<name>A0A380FUW7_9STAP</name>
<keyword evidence="3" id="KW-0238">DNA-binding</keyword>
<evidence type="ECO:0000256" key="3">
    <source>
        <dbReference type="ARBA" id="ARBA00023125"/>
    </source>
</evidence>
<evidence type="ECO:0000256" key="2">
    <source>
        <dbReference type="ARBA" id="ARBA00023015"/>
    </source>
</evidence>
<dbReference type="GO" id="GO:0003700">
    <property type="term" value="F:DNA-binding transcription factor activity"/>
    <property type="evidence" value="ECO:0007669"/>
    <property type="project" value="InterPro"/>
</dbReference>
<dbReference type="InterPro" id="IPR036390">
    <property type="entry name" value="WH_DNA-bd_sf"/>
</dbReference>
<dbReference type="EMBL" id="SRLS01000010">
    <property type="protein sequence ID" value="TGE17087.1"/>
    <property type="molecule type" value="Genomic_DNA"/>
</dbReference>
<evidence type="ECO:0000313" key="7">
    <source>
        <dbReference type="EMBL" id="TGE17087.1"/>
    </source>
</evidence>
<dbReference type="InterPro" id="IPR036388">
    <property type="entry name" value="WH-like_DNA-bd_sf"/>
</dbReference>